<dbReference type="GO" id="GO:0005829">
    <property type="term" value="C:cytosol"/>
    <property type="evidence" value="ECO:0007669"/>
    <property type="project" value="TreeGrafter"/>
</dbReference>
<evidence type="ECO:0000313" key="6">
    <source>
        <dbReference type="Proteomes" id="UP000000322"/>
    </source>
</evidence>
<evidence type="ECO:0000256" key="1">
    <source>
        <dbReference type="ARBA" id="ARBA00010838"/>
    </source>
</evidence>
<dbReference type="SUPFAM" id="SSF51445">
    <property type="entry name" value="(Trans)glycosidases"/>
    <property type="match status" value="1"/>
</dbReference>
<keyword evidence="3" id="KW-0326">Glycosidase</keyword>
<dbReference type="EMBL" id="CP001819">
    <property type="protein sequence ID" value="ACZ20239.1"/>
    <property type="molecule type" value="Genomic_DNA"/>
</dbReference>
<evidence type="ECO:0000256" key="4">
    <source>
        <dbReference type="RuleBase" id="RU003690"/>
    </source>
</evidence>
<organism evidence="5 6">
    <name type="scientific">Sanguibacter keddieii (strain ATCC 51767 / DSM 10542 / NCFB 3025 / ST-74)</name>
    <dbReference type="NCBI Taxonomy" id="446469"/>
    <lineage>
        <taxon>Bacteria</taxon>
        <taxon>Bacillati</taxon>
        <taxon>Actinomycetota</taxon>
        <taxon>Actinomycetes</taxon>
        <taxon>Micrococcales</taxon>
        <taxon>Sanguibacteraceae</taxon>
        <taxon>Sanguibacter</taxon>
    </lineage>
</organism>
<dbReference type="eggNOG" id="COG2723">
    <property type="taxonomic scope" value="Bacteria"/>
</dbReference>
<reference evidence="5 6" key="1">
    <citation type="journal article" date="2009" name="Stand. Genomic Sci.">
        <title>Complete genome sequence of Sanguibacter keddieii type strain (ST-74).</title>
        <authorList>
            <person name="Ivanova N."/>
            <person name="Sikorski J."/>
            <person name="Sims D."/>
            <person name="Brettin T."/>
            <person name="Detter J.C."/>
            <person name="Han C."/>
            <person name="Lapidus A."/>
            <person name="Copeland A."/>
            <person name="Glavina Del Rio T."/>
            <person name="Nolan M."/>
            <person name="Chen F."/>
            <person name="Lucas S."/>
            <person name="Tice H."/>
            <person name="Cheng J.F."/>
            <person name="Bruce D."/>
            <person name="Goodwin L."/>
            <person name="Pitluck S."/>
            <person name="Pati A."/>
            <person name="Mavromatis K."/>
            <person name="Chen A."/>
            <person name="Palaniappan K."/>
            <person name="D'haeseleer P."/>
            <person name="Chain P."/>
            <person name="Bristow J."/>
            <person name="Eisen J.A."/>
            <person name="Markowitz V."/>
            <person name="Hugenholtz P."/>
            <person name="Goker M."/>
            <person name="Pukall R."/>
            <person name="Klenk H.P."/>
            <person name="Kyrpides N.C."/>
        </authorList>
    </citation>
    <scope>NUCLEOTIDE SEQUENCE [LARGE SCALE GENOMIC DNA]</scope>
    <source>
        <strain evidence="6">ATCC 51767 / DSM 10542 / NCFB 3025 / ST-74</strain>
    </source>
</reference>
<keyword evidence="6" id="KW-1185">Reference proteome</keyword>
<dbReference type="InterPro" id="IPR001360">
    <property type="entry name" value="Glyco_hydro_1"/>
</dbReference>
<accession>D1BJI3</accession>
<dbReference type="CAZy" id="GH1">
    <property type="family name" value="Glycoside Hydrolase Family 1"/>
</dbReference>
<dbReference type="Pfam" id="PF00232">
    <property type="entry name" value="Glyco_hydro_1"/>
    <property type="match status" value="2"/>
</dbReference>
<dbReference type="GO" id="GO:0016052">
    <property type="term" value="P:carbohydrate catabolic process"/>
    <property type="evidence" value="ECO:0007669"/>
    <property type="project" value="TreeGrafter"/>
</dbReference>
<dbReference type="KEGG" id="ske:Sked_02700"/>
<evidence type="ECO:0000256" key="3">
    <source>
        <dbReference type="ARBA" id="ARBA00023295"/>
    </source>
</evidence>
<dbReference type="AlphaFoldDB" id="D1BJI3"/>
<dbReference type="PANTHER" id="PTHR10353">
    <property type="entry name" value="GLYCOSYL HYDROLASE"/>
    <property type="match status" value="1"/>
</dbReference>
<evidence type="ECO:0000313" key="5">
    <source>
        <dbReference type="EMBL" id="ACZ20239.1"/>
    </source>
</evidence>
<dbReference type="RefSeq" id="WP_012865308.1">
    <property type="nucleotide sequence ID" value="NC_013521.1"/>
</dbReference>
<gene>
    <name evidence="5" type="ordered locus">Sked_02700</name>
</gene>
<protein>
    <submittedName>
        <fullName evidence="5">Beta-glucosidase/6-phospho-beta-glucosidase/beta-galactosidase</fullName>
    </submittedName>
</protein>
<sequence length="407" mass="44666">MSVSPTTDRPNSVRPLSVPAGFLWGASTAAHQIEGNNTASDWWHLETTPGSHVVEPSGDAADSYHRWAEDMDILVDLGLTDYRFSIEWARIEPTEGRFSNAELAHYRRMVDGAIERGLRPVVTLHHFTVPQWFAARGGWTAPGAVELFVRYVERTAPVIGTGVSHVCTINEPNMVAMFGAIASLGAEAFREAGLPLPDAATTEVLVEAHHAARAAIKAIDPQIQVGWTIANQVYQALPGAEAVTAEYSWPREDVFLVAARDDDWVGVQSYTRTRVGTDGPLHPEPGVELTLSGYEFYPQAVGEAARHTWEVTEHTPVIVTENGLSVTDDTRRVAYLHGALDSLERAMADGVDIRGYLHWSLLDNYEWGSYAPTFGLVAVDRETFERHPKPSAHELGRIAQGGAFPRP</sequence>
<dbReference type="Proteomes" id="UP000000322">
    <property type="component" value="Chromosome"/>
</dbReference>
<dbReference type="STRING" id="446469.Sked_02700"/>
<dbReference type="PANTHER" id="PTHR10353:SF36">
    <property type="entry name" value="LP05116P"/>
    <property type="match status" value="1"/>
</dbReference>
<name>D1BJI3_SANKS</name>
<evidence type="ECO:0000256" key="2">
    <source>
        <dbReference type="ARBA" id="ARBA00022801"/>
    </source>
</evidence>
<keyword evidence="2" id="KW-0378">Hydrolase</keyword>
<dbReference type="InterPro" id="IPR017853">
    <property type="entry name" value="GH"/>
</dbReference>
<comment type="similarity">
    <text evidence="1 4">Belongs to the glycosyl hydrolase 1 family.</text>
</comment>
<dbReference type="GO" id="GO:0008422">
    <property type="term" value="F:beta-glucosidase activity"/>
    <property type="evidence" value="ECO:0007669"/>
    <property type="project" value="TreeGrafter"/>
</dbReference>
<dbReference type="HOGENOM" id="CLU_001859_1_3_11"/>
<dbReference type="PRINTS" id="PR00131">
    <property type="entry name" value="GLHYDRLASE1"/>
</dbReference>
<dbReference type="OrthoDB" id="9765195at2"/>
<proteinExistence type="inferred from homology"/>
<dbReference type="Gene3D" id="3.20.20.80">
    <property type="entry name" value="Glycosidases"/>
    <property type="match status" value="1"/>
</dbReference>